<organism evidence="3 4">
    <name type="scientific">Schaedlerella arabinosiphila</name>
    <dbReference type="NCBI Taxonomy" id="2044587"/>
    <lineage>
        <taxon>Bacteria</taxon>
        <taxon>Bacillati</taxon>
        <taxon>Bacillota</taxon>
        <taxon>Clostridia</taxon>
        <taxon>Lachnospirales</taxon>
        <taxon>Lachnospiraceae</taxon>
        <taxon>Schaedlerella</taxon>
    </lineage>
</organism>
<proteinExistence type="predicted"/>
<dbReference type="Proteomes" id="UP000474104">
    <property type="component" value="Unassembled WGS sequence"/>
</dbReference>
<keyword evidence="1" id="KW-0175">Coiled coil</keyword>
<sequence length="346" mass="39886">MESIDAVSPDSEKDQEHAGYTGIPVTYYPIREDLARRAKEMNSFFEYQPGRATQEYRHCVDQAVRLAEQQKERADPIYHEKIDRLVDMYARKLAENMNKGYEIDARVPSVMVAGPSNFPTGKKEKQNAASEKNREEWRQVQGILDQIRGTGMGGIRSDHPQALEQLEQKLERLESSQKLMKDVNAFYRKHKTLDGCTLLDGERIQRLKVSMEQSWYPEPKPFPSYLLTNNSAEIRRVKKRIEELKQNAEVGFCGWEFEGGKAVANQDAGRLQLLFEEKPSPEHRAQLKANGFRWAPKAGVWQRMLNRQAIYAAGRIGFIRPLSGQAPQELQPKPEKQPEKQKLMQR</sequence>
<evidence type="ECO:0000313" key="4">
    <source>
        <dbReference type="Proteomes" id="UP000474104"/>
    </source>
</evidence>
<feature type="coiled-coil region" evidence="1">
    <location>
        <begin position="156"/>
        <end position="183"/>
    </location>
</feature>
<dbReference type="OrthoDB" id="9803716at2"/>
<evidence type="ECO:0000256" key="2">
    <source>
        <dbReference type="SAM" id="MobiDB-lite"/>
    </source>
</evidence>
<evidence type="ECO:0008006" key="5">
    <source>
        <dbReference type="Google" id="ProtNLM"/>
    </source>
</evidence>
<feature type="compositionally biased region" description="Basic and acidic residues" evidence="2">
    <location>
        <begin position="332"/>
        <end position="346"/>
    </location>
</feature>
<feature type="region of interest" description="Disordered" evidence="2">
    <location>
        <begin position="323"/>
        <end position="346"/>
    </location>
</feature>
<gene>
    <name evidence="3" type="ORF">FMM80_26680</name>
</gene>
<reference evidence="3 4" key="1">
    <citation type="submission" date="2019-07" db="EMBL/GenBank/DDBJ databases">
        <title>Draft genome sequences of 15 bacterial species constituting the stable defined intestinal microbiota of the GM15 gnotobiotic mouse model.</title>
        <authorList>
            <person name="Elie C."/>
            <person name="Mathieu A."/>
            <person name="Saliou A."/>
            <person name="Darnaud M."/>
            <person name="Leulier F."/>
            <person name="Tamellini A."/>
        </authorList>
    </citation>
    <scope>NUCLEOTIDE SEQUENCE [LARGE SCALE GENOMIC DNA]</scope>
    <source>
        <strain evidence="4">ASF 502</strain>
    </source>
</reference>
<feature type="region of interest" description="Disordered" evidence="2">
    <location>
        <begin position="114"/>
        <end position="135"/>
    </location>
</feature>
<dbReference type="AlphaFoldDB" id="A0A9X5H9A2"/>
<evidence type="ECO:0000256" key="1">
    <source>
        <dbReference type="SAM" id="Coils"/>
    </source>
</evidence>
<accession>A0A9X5H9A2</accession>
<comment type="caution">
    <text evidence="3">The sequence shown here is derived from an EMBL/GenBank/DDBJ whole genome shotgun (WGS) entry which is preliminary data.</text>
</comment>
<feature type="compositionally biased region" description="Basic and acidic residues" evidence="2">
    <location>
        <begin position="121"/>
        <end position="135"/>
    </location>
</feature>
<protein>
    <recommendedName>
        <fullName evidence="5">DUF3560 domain-containing protein</fullName>
    </recommendedName>
</protein>
<dbReference type="EMBL" id="VIRB01000149">
    <property type="protein sequence ID" value="NDO72040.1"/>
    <property type="molecule type" value="Genomic_DNA"/>
</dbReference>
<evidence type="ECO:0000313" key="3">
    <source>
        <dbReference type="EMBL" id="NDO72040.1"/>
    </source>
</evidence>
<feature type="region of interest" description="Disordered" evidence="2">
    <location>
        <begin position="1"/>
        <end position="21"/>
    </location>
</feature>
<name>A0A9X5H9A2_9FIRM</name>